<keyword evidence="2" id="KW-1185">Reference proteome</keyword>
<dbReference type="WBParaSite" id="HCON_00185620-00001">
    <property type="protein sequence ID" value="HCON_00185620-00001"/>
    <property type="gene ID" value="HCON_00185620"/>
</dbReference>
<reference evidence="3" key="1">
    <citation type="submission" date="2020-12" db="UniProtKB">
        <authorList>
            <consortium name="WormBaseParasite"/>
        </authorList>
    </citation>
    <scope>IDENTIFICATION</scope>
    <source>
        <strain evidence="3">MHco3</strain>
    </source>
</reference>
<dbReference type="OMA" id="TAVHYVI"/>
<protein>
    <submittedName>
        <fullName evidence="3">Uncharacterized protein</fullName>
    </submittedName>
</protein>
<dbReference type="AlphaFoldDB" id="A0A7I4Z555"/>
<organism evidence="2 3">
    <name type="scientific">Haemonchus contortus</name>
    <name type="common">Barber pole worm</name>
    <dbReference type="NCBI Taxonomy" id="6289"/>
    <lineage>
        <taxon>Eukaryota</taxon>
        <taxon>Metazoa</taxon>
        <taxon>Ecdysozoa</taxon>
        <taxon>Nematoda</taxon>
        <taxon>Chromadorea</taxon>
        <taxon>Rhabditida</taxon>
        <taxon>Rhabditina</taxon>
        <taxon>Rhabditomorpha</taxon>
        <taxon>Strongyloidea</taxon>
        <taxon>Trichostrongylidae</taxon>
        <taxon>Haemonchus</taxon>
    </lineage>
</organism>
<sequence length="83" mass="8991">MTVIIKVATMATYRRRTDRWTTDDGDAIASDDDSNDDDDADGGGGDDVADVVCPHLVISPRRSPFIPPTLPTDNITAVHYVIC</sequence>
<evidence type="ECO:0000313" key="3">
    <source>
        <dbReference type="WBParaSite" id="HCON_00185620-00001"/>
    </source>
</evidence>
<feature type="compositionally biased region" description="Acidic residues" evidence="1">
    <location>
        <begin position="23"/>
        <end position="41"/>
    </location>
</feature>
<proteinExistence type="predicted"/>
<dbReference type="OrthoDB" id="10433096at2759"/>
<dbReference type="Proteomes" id="UP000025227">
    <property type="component" value="Unplaced"/>
</dbReference>
<evidence type="ECO:0000313" key="2">
    <source>
        <dbReference type="Proteomes" id="UP000025227"/>
    </source>
</evidence>
<accession>A0A7I4Z555</accession>
<feature type="region of interest" description="Disordered" evidence="1">
    <location>
        <begin position="20"/>
        <end position="48"/>
    </location>
</feature>
<evidence type="ECO:0000256" key="1">
    <source>
        <dbReference type="SAM" id="MobiDB-lite"/>
    </source>
</evidence>
<name>A0A7I4Z555_HAECO</name>